<gene>
    <name evidence="7" type="primary">pyrE</name>
    <name evidence="9" type="ORF">H1S01_10480</name>
</gene>
<dbReference type="InterPro" id="IPR029057">
    <property type="entry name" value="PRTase-like"/>
</dbReference>
<dbReference type="RefSeq" id="WP_188040432.1">
    <property type="nucleotide sequence ID" value="NZ_JACVHF010000009.1"/>
</dbReference>
<comment type="catalytic activity">
    <reaction evidence="7">
        <text>orotidine 5'-phosphate + diphosphate = orotate + 5-phospho-alpha-D-ribose 1-diphosphate</text>
        <dbReference type="Rhea" id="RHEA:10380"/>
        <dbReference type="ChEBI" id="CHEBI:30839"/>
        <dbReference type="ChEBI" id="CHEBI:33019"/>
        <dbReference type="ChEBI" id="CHEBI:57538"/>
        <dbReference type="ChEBI" id="CHEBI:58017"/>
        <dbReference type="EC" id="2.4.2.10"/>
    </reaction>
</comment>
<accession>A0ABR7T2S4</accession>
<organism evidence="9 10">
    <name type="scientific">Heliobacterium chlorum</name>
    <dbReference type="NCBI Taxonomy" id="2698"/>
    <lineage>
        <taxon>Bacteria</taxon>
        <taxon>Bacillati</taxon>
        <taxon>Bacillota</taxon>
        <taxon>Clostridia</taxon>
        <taxon>Eubacteriales</taxon>
        <taxon>Heliobacteriaceae</taxon>
        <taxon>Heliobacterium</taxon>
    </lineage>
</organism>
<dbReference type="InterPro" id="IPR006273">
    <property type="entry name" value="Orotate_PRibTrfase_bac"/>
</dbReference>
<dbReference type="SUPFAM" id="SSF53271">
    <property type="entry name" value="PRTase-like"/>
    <property type="match status" value="1"/>
</dbReference>
<evidence type="ECO:0000313" key="10">
    <source>
        <dbReference type="Proteomes" id="UP000617402"/>
    </source>
</evidence>
<name>A0ABR7T2S4_HELCL</name>
<dbReference type="Proteomes" id="UP000617402">
    <property type="component" value="Unassembled WGS sequence"/>
</dbReference>
<keyword evidence="5 7" id="KW-0460">Magnesium</keyword>
<sequence>MTNEQVLDIFRKSDALLEGHFRLTSGRHSNRYVQCAQVLQYPAYTEQLAAFLAERVREAVGTPDLVVGPAMGGILVAYEVGRALGVRSIFTERENGAMTLRRSFTVKPGEKVVVCEDVVTTGGSVKEVMEVVRKAGGEVLAVASLIDRSNGAVDFGVPFQSALSMEVISWEPEACPLCKEGIPAIKPGSRT</sequence>
<keyword evidence="10" id="KW-1185">Reference proteome</keyword>
<reference evidence="9 10" key="1">
    <citation type="submission" date="2020-07" db="EMBL/GenBank/DDBJ databases">
        <title>Draft whole-genome sequence of Heliobacterium chlorum DSM 3682, type strain.</title>
        <authorList>
            <person name="Kyndt J.A."/>
            <person name="Meyer T.E."/>
            <person name="Imhoff J.F."/>
        </authorList>
    </citation>
    <scope>NUCLEOTIDE SEQUENCE [LARGE SCALE GENOMIC DNA]</scope>
    <source>
        <strain evidence="9 10">DSM 3682</strain>
    </source>
</reference>
<evidence type="ECO:0000256" key="2">
    <source>
        <dbReference type="ARBA" id="ARBA00011971"/>
    </source>
</evidence>
<dbReference type="Pfam" id="PF00156">
    <property type="entry name" value="Pribosyltran"/>
    <property type="match status" value="1"/>
</dbReference>
<dbReference type="InterPro" id="IPR023031">
    <property type="entry name" value="OPRT"/>
</dbReference>
<dbReference type="InterPro" id="IPR000836">
    <property type="entry name" value="PRTase_dom"/>
</dbReference>
<dbReference type="CDD" id="cd06223">
    <property type="entry name" value="PRTases_typeI"/>
    <property type="match status" value="1"/>
</dbReference>
<feature type="binding site" evidence="7">
    <location>
        <position position="120"/>
    </location>
    <ligand>
        <name>orotate</name>
        <dbReference type="ChEBI" id="CHEBI:30839"/>
    </ligand>
</feature>
<dbReference type="PANTHER" id="PTHR19278:SF9">
    <property type="entry name" value="URIDINE 5'-MONOPHOSPHATE SYNTHASE"/>
    <property type="match status" value="1"/>
</dbReference>
<evidence type="ECO:0000256" key="5">
    <source>
        <dbReference type="ARBA" id="ARBA00022842"/>
    </source>
</evidence>
<evidence type="ECO:0000259" key="8">
    <source>
        <dbReference type="Pfam" id="PF00156"/>
    </source>
</evidence>
<comment type="cofactor">
    <cofactor evidence="7">
        <name>Mg(2+)</name>
        <dbReference type="ChEBI" id="CHEBI:18420"/>
    </cofactor>
</comment>
<feature type="binding site" description="in other chain" evidence="7">
    <location>
        <begin position="116"/>
        <end position="124"/>
    </location>
    <ligand>
        <name>5-phospho-alpha-D-ribose 1-diphosphate</name>
        <dbReference type="ChEBI" id="CHEBI:58017"/>
        <note>ligand shared between dimeric partners</note>
    </ligand>
</feature>
<protein>
    <recommendedName>
        <fullName evidence="2 7">Orotate phosphoribosyltransferase</fullName>
        <shortName evidence="7">OPRT</shortName>
        <shortName evidence="7">OPRTase</shortName>
        <ecNumber evidence="2 7">2.4.2.10</ecNumber>
    </recommendedName>
</protein>
<dbReference type="GO" id="GO:0004588">
    <property type="term" value="F:orotate phosphoribosyltransferase activity"/>
    <property type="evidence" value="ECO:0007669"/>
    <property type="project" value="UniProtKB-EC"/>
</dbReference>
<evidence type="ECO:0000256" key="6">
    <source>
        <dbReference type="ARBA" id="ARBA00022975"/>
    </source>
</evidence>
<comment type="caution">
    <text evidence="7">Lacks conserved residue(s) required for the propagation of feature annotation.</text>
</comment>
<evidence type="ECO:0000256" key="3">
    <source>
        <dbReference type="ARBA" id="ARBA00022676"/>
    </source>
</evidence>
<proteinExistence type="inferred from homology"/>
<keyword evidence="4 7" id="KW-0808">Transferase</keyword>
<keyword evidence="6 7" id="KW-0665">Pyrimidine biosynthesis</keyword>
<evidence type="ECO:0000313" key="9">
    <source>
        <dbReference type="EMBL" id="MBC9784936.1"/>
    </source>
</evidence>
<keyword evidence="3 7" id="KW-0328">Glycosyltransferase</keyword>
<comment type="function">
    <text evidence="7">Catalyzes the transfer of a ribosyl phosphate group from 5-phosphoribose 1-diphosphate to orotate, leading to the formation of orotidine monophosphate (OMP).</text>
</comment>
<evidence type="ECO:0000256" key="1">
    <source>
        <dbReference type="ARBA" id="ARBA00004889"/>
    </source>
</evidence>
<comment type="similarity">
    <text evidence="7">Belongs to the purine/pyrimidine phosphoribosyltransferase family. PyrE subfamily.</text>
</comment>
<feature type="domain" description="Phosphoribosyltransferase" evidence="8">
    <location>
        <begin position="37"/>
        <end position="152"/>
    </location>
</feature>
<evidence type="ECO:0000256" key="7">
    <source>
        <dbReference type="HAMAP-Rule" id="MF_01208"/>
    </source>
</evidence>
<dbReference type="PANTHER" id="PTHR19278">
    <property type="entry name" value="OROTATE PHOSPHORIBOSYLTRANSFERASE"/>
    <property type="match status" value="1"/>
</dbReference>
<comment type="caution">
    <text evidence="9">The sequence shown here is derived from an EMBL/GenBank/DDBJ whole genome shotgun (WGS) entry which is preliminary data.</text>
</comment>
<comment type="subunit">
    <text evidence="7">Homodimer.</text>
</comment>
<dbReference type="HAMAP" id="MF_01208">
    <property type="entry name" value="PyrE"/>
    <property type="match status" value="1"/>
</dbReference>
<dbReference type="Gene3D" id="3.40.50.2020">
    <property type="match status" value="1"/>
</dbReference>
<feature type="binding site" evidence="7">
    <location>
        <position position="148"/>
    </location>
    <ligand>
        <name>orotate</name>
        <dbReference type="ChEBI" id="CHEBI:30839"/>
    </ligand>
</feature>
<dbReference type="EC" id="2.4.2.10" evidence="2 7"/>
<dbReference type="NCBIfam" id="TIGR01367">
    <property type="entry name" value="pyrE_Therm"/>
    <property type="match status" value="1"/>
</dbReference>
<comment type="pathway">
    <text evidence="1 7">Pyrimidine metabolism; UMP biosynthesis via de novo pathway; UMP from orotate: step 1/2.</text>
</comment>
<evidence type="ECO:0000256" key="4">
    <source>
        <dbReference type="ARBA" id="ARBA00022679"/>
    </source>
</evidence>
<dbReference type="EMBL" id="JACVHF010000009">
    <property type="protein sequence ID" value="MBC9784936.1"/>
    <property type="molecule type" value="Genomic_DNA"/>
</dbReference>